<dbReference type="EMBL" id="JAAGAX010000002">
    <property type="protein sequence ID" value="KAF2322329.1"/>
    <property type="molecule type" value="Genomic_DNA"/>
</dbReference>
<organism evidence="2 3">
    <name type="scientific">Hevea brasiliensis</name>
    <name type="common">Para rubber tree</name>
    <name type="synonym">Siphonia brasiliensis</name>
    <dbReference type="NCBI Taxonomy" id="3981"/>
    <lineage>
        <taxon>Eukaryota</taxon>
        <taxon>Viridiplantae</taxon>
        <taxon>Streptophyta</taxon>
        <taxon>Embryophyta</taxon>
        <taxon>Tracheophyta</taxon>
        <taxon>Spermatophyta</taxon>
        <taxon>Magnoliopsida</taxon>
        <taxon>eudicotyledons</taxon>
        <taxon>Gunneridae</taxon>
        <taxon>Pentapetalae</taxon>
        <taxon>rosids</taxon>
        <taxon>fabids</taxon>
        <taxon>Malpighiales</taxon>
        <taxon>Euphorbiaceae</taxon>
        <taxon>Crotonoideae</taxon>
        <taxon>Micrandreae</taxon>
        <taxon>Hevea</taxon>
    </lineage>
</organism>
<feature type="region of interest" description="Disordered" evidence="1">
    <location>
        <begin position="1"/>
        <end position="36"/>
    </location>
</feature>
<keyword evidence="3" id="KW-1185">Reference proteome</keyword>
<reference evidence="2 3" key="1">
    <citation type="journal article" date="2020" name="Mol. Plant">
        <title>The Chromosome-Based Rubber Tree Genome Provides New Insights into Spurge Genome Evolution and Rubber Biosynthesis.</title>
        <authorList>
            <person name="Liu J."/>
            <person name="Shi C."/>
            <person name="Shi C.C."/>
            <person name="Li W."/>
            <person name="Zhang Q.J."/>
            <person name="Zhang Y."/>
            <person name="Li K."/>
            <person name="Lu H.F."/>
            <person name="Shi C."/>
            <person name="Zhu S.T."/>
            <person name="Xiao Z.Y."/>
            <person name="Nan H."/>
            <person name="Yue Y."/>
            <person name="Zhu X.G."/>
            <person name="Wu Y."/>
            <person name="Hong X.N."/>
            <person name="Fan G.Y."/>
            <person name="Tong Y."/>
            <person name="Zhang D."/>
            <person name="Mao C.L."/>
            <person name="Liu Y.L."/>
            <person name="Hao S.J."/>
            <person name="Liu W.Q."/>
            <person name="Lv M.Q."/>
            <person name="Zhang H.B."/>
            <person name="Liu Y."/>
            <person name="Hu-Tang G.R."/>
            <person name="Wang J.P."/>
            <person name="Wang J.H."/>
            <person name="Sun Y.H."/>
            <person name="Ni S.B."/>
            <person name="Chen W.B."/>
            <person name="Zhang X.C."/>
            <person name="Jiao Y.N."/>
            <person name="Eichler E.E."/>
            <person name="Li G.H."/>
            <person name="Liu X."/>
            <person name="Gao L.Z."/>
        </authorList>
    </citation>
    <scope>NUCLEOTIDE SEQUENCE [LARGE SCALE GENOMIC DNA]</scope>
    <source>
        <strain evidence="3">cv. GT1</strain>
        <tissue evidence="2">Leaf</tissue>
    </source>
</reference>
<evidence type="ECO:0000256" key="1">
    <source>
        <dbReference type="SAM" id="MobiDB-lite"/>
    </source>
</evidence>
<name>A0A6A6ND22_HEVBR</name>
<evidence type="ECO:0000313" key="2">
    <source>
        <dbReference type="EMBL" id="KAF2322329.1"/>
    </source>
</evidence>
<evidence type="ECO:0000313" key="3">
    <source>
        <dbReference type="Proteomes" id="UP000467840"/>
    </source>
</evidence>
<proteinExistence type="predicted"/>
<gene>
    <name evidence="2" type="ORF">GH714_012123</name>
</gene>
<comment type="caution">
    <text evidence="2">The sequence shown here is derived from an EMBL/GenBank/DDBJ whole genome shotgun (WGS) entry which is preliminary data.</text>
</comment>
<sequence>MAKVKQVTQKPQKLLGDAMKPTGRSEKEREEETKVEVSDEKTVTVVELARKRKGKGVVGSKTSKKKNKVVEAPTPKPFVQHNISELRKFGDFEATHMVLLVLAMQRRLVQVEQKFLKWRKKKEEENIATDDKGKEEIKQAEVEEKEKKMMRREIL</sequence>
<dbReference type="AlphaFoldDB" id="A0A6A6ND22"/>
<feature type="compositionally biased region" description="Basic and acidic residues" evidence="1">
    <location>
        <begin position="23"/>
        <end position="36"/>
    </location>
</feature>
<feature type="compositionally biased region" description="Polar residues" evidence="1">
    <location>
        <begin position="1"/>
        <end position="11"/>
    </location>
</feature>
<protein>
    <submittedName>
        <fullName evidence="2">Uncharacterized protein</fullName>
    </submittedName>
</protein>
<accession>A0A6A6ND22</accession>
<dbReference type="Proteomes" id="UP000467840">
    <property type="component" value="Chromosome 11"/>
</dbReference>